<organism evidence="3 4">
    <name type="scientific">Candidatus Gottesmanbacteria bacterium RBG_16_52_11</name>
    <dbReference type="NCBI Taxonomy" id="1798374"/>
    <lineage>
        <taxon>Bacteria</taxon>
        <taxon>Candidatus Gottesmaniibacteriota</taxon>
    </lineage>
</organism>
<dbReference type="AlphaFoldDB" id="A0A1F5YN58"/>
<keyword evidence="2" id="KW-0472">Membrane</keyword>
<protein>
    <submittedName>
        <fullName evidence="3">Uncharacterized protein</fullName>
    </submittedName>
</protein>
<evidence type="ECO:0000256" key="1">
    <source>
        <dbReference type="SAM" id="MobiDB-lite"/>
    </source>
</evidence>
<dbReference type="Proteomes" id="UP000178448">
    <property type="component" value="Unassembled WGS sequence"/>
</dbReference>
<sequence>MPAAGKPRKPHGLIYRLFVWVLLFFVGVGVGILLFANRERLPQLSQYWSGGIGVTDENISQRGPTDIPLPDISRDEPATDSGEWVRFKAPGLGFSFEHPATWEVLSTVPQEFQYDDGGFRKIMDPCPVMFWDSVGKAILIGFDGFTTDPEADGGVFCWSVGGWSQYPGDTSERAVAGIPGSIAVDKWYGFSGGDVSKTWNGDFVDTYKLPVTVKGYESLSAAVFYRSSDQAVARQVFDHLIGSVKAD</sequence>
<evidence type="ECO:0000256" key="2">
    <source>
        <dbReference type="SAM" id="Phobius"/>
    </source>
</evidence>
<proteinExistence type="predicted"/>
<evidence type="ECO:0000313" key="4">
    <source>
        <dbReference type="Proteomes" id="UP000178448"/>
    </source>
</evidence>
<keyword evidence="2" id="KW-0812">Transmembrane</keyword>
<reference evidence="3 4" key="1">
    <citation type="journal article" date="2016" name="Nat. Commun.">
        <title>Thousands of microbial genomes shed light on interconnected biogeochemical processes in an aquifer system.</title>
        <authorList>
            <person name="Anantharaman K."/>
            <person name="Brown C.T."/>
            <person name="Hug L.A."/>
            <person name="Sharon I."/>
            <person name="Castelle C.J."/>
            <person name="Probst A.J."/>
            <person name="Thomas B.C."/>
            <person name="Singh A."/>
            <person name="Wilkins M.J."/>
            <person name="Karaoz U."/>
            <person name="Brodie E.L."/>
            <person name="Williams K.H."/>
            <person name="Hubbard S.S."/>
            <person name="Banfield J.F."/>
        </authorList>
    </citation>
    <scope>NUCLEOTIDE SEQUENCE [LARGE SCALE GENOMIC DNA]</scope>
</reference>
<feature type="region of interest" description="Disordered" evidence="1">
    <location>
        <begin position="58"/>
        <end position="80"/>
    </location>
</feature>
<accession>A0A1F5YN58</accession>
<comment type="caution">
    <text evidence="3">The sequence shown here is derived from an EMBL/GenBank/DDBJ whole genome shotgun (WGS) entry which is preliminary data.</text>
</comment>
<keyword evidence="2" id="KW-1133">Transmembrane helix</keyword>
<feature type="transmembrane region" description="Helical" evidence="2">
    <location>
        <begin position="13"/>
        <end position="36"/>
    </location>
</feature>
<evidence type="ECO:0000313" key="3">
    <source>
        <dbReference type="EMBL" id="OGG01556.1"/>
    </source>
</evidence>
<name>A0A1F5YN58_9BACT</name>
<dbReference type="EMBL" id="MFJD01000014">
    <property type="protein sequence ID" value="OGG01556.1"/>
    <property type="molecule type" value="Genomic_DNA"/>
</dbReference>
<gene>
    <name evidence="3" type="ORF">A2Z33_00015</name>
</gene>